<dbReference type="Pfam" id="PF04290">
    <property type="entry name" value="DctQ"/>
    <property type="match status" value="1"/>
</dbReference>
<dbReference type="KEGG" id="camu:CA2015_1860"/>
<dbReference type="STRING" id="320787.CA2015_1860"/>
<organism evidence="11 12">
    <name type="scientific">Cyclobacterium amurskyense</name>
    <dbReference type="NCBI Taxonomy" id="320787"/>
    <lineage>
        <taxon>Bacteria</taxon>
        <taxon>Pseudomonadati</taxon>
        <taxon>Bacteroidota</taxon>
        <taxon>Cytophagia</taxon>
        <taxon>Cytophagales</taxon>
        <taxon>Cyclobacteriaceae</taxon>
        <taxon>Cyclobacterium</taxon>
    </lineage>
</organism>
<keyword evidence="2" id="KW-0813">Transport</keyword>
<sequence>MTKSPFPTLDKVLGFLVNLSFILMIAVVLLQIIARYALPWSPNWTEELARFCFIYLVSMGAALAVKDNGYVSVNFLLDRLSPKYKSFLENIILVCIIGLMFTQFVVSLPLMEIVSIQRSPSMNLNMAFMYGAMAIMGLSVAFYSTLKLIEKNR</sequence>
<evidence type="ECO:0000313" key="11">
    <source>
        <dbReference type="EMBL" id="AKP51290.1"/>
    </source>
</evidence>
<accession>A0A0H4PDT8</accession>
<gene>
    <name evidence="11" type="ORF">CA2015_1860</name>
</gene>
<keyword evidence="6 9" id="KW-1133">Transmembrane helix</keyword>
<evidence type="ECO:0000256" key="6">
    <source>
        <dbReference type="ARBA" id="ARBA00022989"/>
    </source>
</evidence>
<dbReference type="EMBL" id="CP012040">
    <property type="protein sequence ID" value="AKP51290.1"/>
    <property type="molecule type" value="Genomic_DNA"/>
</dbReference>
<keyword evidence="5 9" id="KW-0812">Transmembrane</keyword>
<dbReference type="OrthoDB" id="9815614at2"/>
<dbReference type="PANTHER" id="PTHR35011">
    <property type="entry name" value="2,3-DIKETO-L-GULONATE TRAP TRANSPORTER SMALL PERMEASE PROTEIN YIAM"/>
    <property type="match status" value="1"/>
</dbReference>
<dbReference type="RefSeq" id="WP_048641641.1">
    <property type="nucleotide sequence ID" value="NZ_CAXBGM010000060.1"/>
</dbReference>
<keyword evidence="3" id="KW-1003">Cell membrane</keyword>
<evidence type="ECO:0000256" key="3">
    <source>
        <dbReference type="ARBA" id="ARBA00022475"/>
    </source>
</evidence>
<keyword evidence="12" id="KW-1185">Reference proteome</keyword>
<dbReference type="InterPro" id="IPR055348">
    <property type="entry name" value="DctQ"/>
</dbReference>
<evidence type="ECO:0000256" key="2">
    <source>
        <dbReference type="ARBA" id="ARBA00022448"/>
    </source>
</evidence>
<feature type="domain" description="Tripartite ATP-independent periplasmic transporters DctQ component" evidence="10">
    <location>
        <begin position="24"/>
        <end position="150"/>
    </location>
</feature>
<proteinExistence type="inferred from homology"/>
<dbReference type="GO" id="GO:0005886">
    <property type="term" value="C:plasma membrane"/>
    <property type="evidence" value="ECO:0007669"/>
    <property type="project" value="UniProtKB-SubCell"/>
</dbReference>
<feature type="transmembrane region" description="Helical" evidence="9">
    <location>
        <begin position="86"/>
        <end position="106"/>
    </location>
</feature>
<evidence type="ECO:0000256" key="8">
    <source>
        <dbReference type="ARBA" id="ARBA00038436"/>
    </source>
</evidence>
<reference evidence="11 12" key="1">
    <citation type="submission" date="2015-07" db="EMBL/GenBank/DDBJ databases">
        <authorList>
            <person name="Kim K.M."/>
        </authorList>
    </citation>
    <scope>NUCLEOTIDE SEQUENCE [LARGE SCALE GENOMIC DNA]</scope>
    <source>
        <strain evidence="11 12">KCTC 12363</strain>
    </source>
</reference>
<feature type="transmembrane region" description="Helical" evidence="9">
    <location>
        <begin position="48"/>
        <end position="65"/>
    </location>
</feature>
<evidence type="ECO:0000256" key="1">
    <source>
        <dbReference type="ARBA" id="ARBA00004429"/>
    </source>
</evidence>
<feature type="transmembrane region" description="Helical" evidence="9">
    <location>
        <begin position="12"/>
        <end position="36"/>
    </location>
</feature>
<evidence type="ECO:0000256" key="7">
    <source>
        <dbReference type="ARBA" id="ARBA00023136"/>
    </source>
</evidence>
<dbReference type="GO" id="GO:0022857">
    <property type="term" value="F:transmembrane transporter activity"/>
    <property type="evidence" value="ECO:0007669"/>
    <property type="project" value="TreeGrafter"/>
</dbReference>
<evidence type="ECO:0000256" key="4">
    <source>
        <dbReference type="ARBA" id="ARBA00022519"/>
    </source>
</evidence>
<evidence type="ECO:0000259" key="10">
    <source>
        <dbReference type="Pfam" id="PF04290"/>
    </source>
</evidence>
<keyword evidence="4" id="KW-0997">Cell inner membrane</keyword>
<evidence type="ECO:0000256" key="9">
    <source>
        <dbReference type="SAM" id="Phobius"/>
    </source>
</evidence>
<name>A0A0H4PDT8_9BACT</name>
<comment type="similarity">
    <text evidence="8">Belongs to the TRAP transporter small permease family.</text>
</comment>
<evidence type="ECO:0000313" key="12">
    <source>
        <dbReference type="Proteomes" id="UP000036520"/>
    </source>
</evidence>
<protein>
    <submittedName>
        <fullName evidence="11">TRAP-type C4-dicarboxylate transport system, small permease component</fullName>
    </submittedName>
</protein>
<dbReference type="GO" id="GO:0015740">
    <property type="term" value="P:C4-dicarboxylate transport"/>
    <property type="evidence" value="ECO:0007669"/>
    <property type="project" value="TreeGrafter"/>
</dbReference>
<dbReference type="InterPro" id="IPR007387">
    <property type="entry name" value="TRAP_DctQ"/>
</dbReference>
<dbReference type="AlphaFoldDB" id="A0A0H4PDT8"/>
<comment type="subcellular location">
    <subcellularLocation>
        <location evidence="1">Cell inner membrane</location>
        <topology evidence="1">Multi-pass membrane protein</topology>
    </subcellularLocation>
</comment>
<dbReference type="Proteomes" id="UP000036520">
    <property type="component" value="Chromosome"/>
</dbReference>
<feature type="transmembrane region" description="Helical" evidence="9">
    <location>
        <begin position="126"/>
        <end position="146"/>
    </location>
</feature>
<evidence type="ECO:0000256" key="5">
    <source>
        <dbReference type="ARBA" id="ARBA00022692"/>
    </source>
</evidence>
<dbReference type="PANTHER" id="PTHR35011:SF2">
    <property type="entry name" value="2,3-DIKETO-L-GULONATE TRAP TRANSPORTER SMALL PERMEASE PROTEIN YIAM"/>
    <property type="match status" value="1"/>
</dbReference>
<keyword evidence="7 9" id="KW-0472">Membrane</keyword>